<gene>
    <name evidence="4" type="ordered locus">Dtox_0547</name>
</gene>
<dbReference type="eggNOG" id="COG0614">
    <property type="taxonomic scope" value="Bacteria"/>
</dbReference>
<dbReference type="KEGG" id="dae:Dtox_0547"/>
<dbReference type="PROSITE" id="PS50983">
    <property type="entry name" value="FE_B12_PBP"/>
    <property type="match status" value="1"/>
</dbReference>
<dbReference type="EMBL" id="CP001720">
    <property type="protein sequence ID" value="ACV61467.1"/>
    <property type="molecule type" value="Genomic_DNA"/>
</dbReference>
<feature type="signal peptide" evidence="2">
    <location>
        <begin position="1"/>
        <end position="29"/>
    </location>
</feature>
<dbReference type="PANTHER" id="PTHR30535:SF34">
    <property type="entry name" value="MOLYBDATE-BINDING PROTEIN MOLA"/>
    <property type="match status" value="1"/>
</dbReference>
<dbReference type="Pfam" id="PF01497">
    <property type="entry name" value="Peripla_BP_2"/>
    <property type="match status" value="1"/>
</dbReference>
<dbReference type="AlphaFoldDB" id="C8W612"/>
<keyword evidence="5" id="KW-1185">Reference proteome</keyword>
<dbReference type="Proteomes" id="UP000002217">
    <property type="component" value="Chromosome"/>
</dbReference>
<dbReference type="InterPro" id="IPR050902">
    <property type="entry name" value="ABC_Transporter_SBP"/>
</dbReference>
<feature type="domain" description="Fe/B12 periplasmic-binding" evidence="3">
    <location>
        <begin position="53"/>
        <end position="317"/>
    </location>
</feature>
<feature type="chain" id="PRO_5039579045" evidence="2">
    <location>
        <begin position="30"/>
        <end position="359"/>
    </location>
</feature>
<evidence type="ECO:0000256" key="1">
    <source>
        <dbReference type="ARBA" id="ARBA00008814"/>
    </source>
</evidence>
<organism evidence="4 5">
    <name type="scientific">Desulfofarcimen acetoxidans (strain ATCC 49208 / DSM 771 / KCTC 5769 / VKM B-1644 / 5575)</name>
    <name type="common">Desulfotomaculum acetoxidans</name>
    <dbReference type="NCBI Taxonomy" id="485916"/>
    <lineage>
        <taxon>Bacteria</taxon>
        <taxon>Bacillati</taxon>
        <taxon>Bacillota</taxon>
        <taxon>Clostridia</taxon>
        <taxon>Eubacteriales</taxon>
        <taxon>Peptococcaceae</taxon>
        <taxon>Desulfofarcimen</taxon>
    </lineage>
</organism>
<dbReference type="RefSeq" id="WP_015756186.1">
    <property type="nucleotide sequence ID" value="NC_013216.1"/>
</dbReference>
<dbReference type="OrthoDB" id="9787830at2"/>
<dbReference type="STRING" id="485916.Dtox_0547"/>
<reference evidence="4 5" key="1">
    <citation type="journal article" date="2009" name="Stand. Genomic Sci.">
        <title>Complete genome sequence of Desulfotomaculum acetoxidans type strain (5575).</title>
        <authorList>
            <person name="Spring S."/>
            <person name="Lapidus A."/>
            <person name="Schroder M."/>
            <person name="Gleim D."/>
            <person name="Sims D."/>
            <person name="Meincke L."/>
            <person name="Glavina Del Rio T."/>
            <person name="Tice H."/>
            <person name="Copeland A."/>
            <person name="Cheng J.F."/>
            <person name="Lucas S."/>
            <person name="Chen F."/>
            <person name="Nolan M."/>
            <person name="Bruce D."/>
            <person name="Goodwin L."/>
            <person name="Pitluck S."/>
            <person name="Ivanova N."/>
            <person name="Mavromatis K."/>
            <person name="Mikhailova N."/>
            <person name="Pati A."/>
            <person name="Chen A."/>
            <person name="Palaniappan K."/>
            <person name="Land M."/>
            <person name="Hauser L."/>
            <person name="Chang Y.J."/>
            <person name="Jeffries C.D."/>
            <person name="Chain P."/>
            <person name="Saunders E."/>
            <person name="Brettin T."/>
            <person name="Detter J.C."/>
            <person name="Goker M."/>
            <person name="Bristow J."/>
            <person name="Eisen J.A."/>
            <person name="Markowitz V."/>
            <person name="Hugenholtz P."/>
            <person name="Kyrpides N.C."/>
            <person name="Klenk H.P."/>
            <person name="Han C."/>
        </authorList>
    </citation>
    <scope>NUCLEOTIDE SEQUENCE [LARGE SCALE GENOMIC DNA]</scope>
    <source>
        <strain evidence="5">ATCC 49208 / DSM 771 / VKM B-1644</strain>
    </source>
</reference>
<proteinExistence type="inferred from homology"/>
<dbReference type="HOGENOM" id="CLU_038034_2_0_9"/>
<keyword evidence="2" id="KW-0732">Signal</keyword>
<evidence type="ECO:0000259" key="3">
    <source>
        <dbReference type="PROSITE" id="PS50983"/>
    </source>
</evidence>
<accession>C8W612</accession>
<dbReference type="InterPro" id="IPR002491">
    <property type="entry name" value="ABC_transptr_periplasmic_BD"/>
</dbReference>
<dbReference type="SUPFAM" id="SSF53807">
    <property type="entry name" value="Helical backbone' metal receptor"/>
    <property type="match status" value="1"/>
</dbReference>
<evidence type="ECO:0000256" key="2">
    <source>
        <dbReference type="SAM" id="SignalP"/>
    </source>
</evidence>
<evidence type="ECO:0000313" key="4">
    <source>
        <dbReference type="EMBL" id="ACV61467.1"/>
    </source>
</evidence>
<dbReference type="PANTHER" id="PTHR30535">
    <property type="entry name" value="VITAMIN B12-BINDING PROTEIN"/>
    <property type="match status" value="1"/>
</dbReference>
<dbReference type="Gene3D" id="3.40.50.1980">
    <property type="entry name" value="Nitrogenase molybdenum iron protein domain"/>
    <property type="match status" value="2"/>
</dbReference>
<sequence>MTYCRKISRIILLFLLCTVLFHSNSQALAGEPEKKIVRDVTGKTILVPEIPKRIISLQDDASELIYALGAADQLIGVNENCTSQFFLQDREKIPAITVSNISKITALKADLVIADPAAEKDSLQLLKKKGIPVFLFDCNKTEELSKNIKLLGIALGKETAAEEYTDINDKYISLIKTRTKNLSANERPRVYLEADNDYITLNLNDDKSKLVQLAGGLNIASEKRFKTMSFVDNKWIIAKNPSIIIKYVDNVSNSGFSETMLKNKKEGMLARTNWKNIEAVKNDKIYLLTCDICRGPRYAIGLAYMAKWLHPELFSDLDPDAFYQEINQNFYGQQLNLASVYPYNEIEVQEQSQIPANVK</sequence>
<protein>
    <submittedName>
        <fullName evidence="4">Periplasmic binding protein</fullName>
    </submittedName>
</protein>
<evidence type="ECO:0000313" key="5">
    <source>
        <dbReference type="Proteomes" id="UP000002217"/>
    </source>
</evidence>
<name>C8W612_DESAS</name>
<comment type="similarity">
    <text evidence="1">Belongs to the bacterial solute-binding protein 8 family.</text>
</comment>